<dbReference type="AlphaFoldDB" id="A0A0L8H9E9"/>
<organism evidence="1">
    <name type="scientific">Octopus bimaculoides</name>
    <name type="common">California two-spotted octopus</name>
    <dbReference type="NCBI Taxonomy" id="37653"/>
    <lineage>
        <taxon>Eukaryota</taxon>
        <taxon>Metazoa</taxon>
        <taxon>Spiralia</taxon>
        <taxon>Lophotrochozoa</taxon>
        <taxon>Mollusca</taxon>
        <taxon>Cephalopoda</taxon>
        <taxon>Coleoidea</taxon>
        <taxon>Octopodiformes</taxon>
        <taxon>Octopoda</taxon>
        <taxon>Incirrata</taxon>
        <taxon>Octopodidae</taxon>
        <taxon>Octopus</taxon>
    </lineage>
</organism>
<evidence type="ECO:0000313" key="1">
    <source>
        <dbReference type="EMBL" id="KOF85921.1"/>
    </source>
</evidence>
<proteinExistence type="predicted"/>
<dbReference type="EMBL" id="KQ418783">
    <property type="protein sequence ID" value="KOF85921.1"/>
    <property type="molecule type" value="Genomic_DNA"/>
</dbReference>
<dbReference type="OrthoDB" id="7659889at2759"/>
<dbReference type="KEGG" id="obi:106872001"/>
<reference evidence="1" key="1">
    <citation type="submission" date="2015-07" db="EMBL/GenBank/DDBJ databases">
        <title>MeaNS - Measles Nucleotide Surveillance Program.</title>
        <authorList>
            <person name="Tran T."/>
            <person name="Druce J."/>
        </authorList>
    </citation>
    <scope>NUCLEOTIDE SEQUENCE</scope>
    <source>
        <strain evidence="1">UCB-OBI-ISO-001</strain>
        <tissue evidence="1">Gonad</tissue>
    </source>
</reference>
<sequence>MAVDKKIFYVKISSPVVAICHSKKVQCIIVDSSCSFRNIQEKILDKIDIDNKSHVIKARNSKGSVITLTGKVPSNTSDNPYNIEVIPHYYHAKPLSFVNRDYLRVFVNAKLKSFTKRLEALQEAIPDYPKTIEERILKDLQQNLKPTLDFLDTRLEQSSLACWEGSLKQSPLW</sequence>
<accession>A0A0L8H9E9</accession>
<name>A0A0L8H9E9_OCTBM</name>
<protein>
    <submittedName>
        <fullName evidence="1">Uncharacterized protein</fullName>
    </submittedName>
</protein>
<gene>
    <name evidence="1" type="ORF">OCBIM_22019544mg</name>
</gene>
<dbReference type="OMA" id="MQMAESY"/>